<comment type="caution">
    <text evidence="2">The sequence shown here is derived from an EMBL/GenBank/DDBJ whole genome shotgun (WGS) entry which is preliminary data.</text>
</comment>
<keyword evidence="3" id="KW-1185">Reference proteome</keyword>
<dbReference type="Gene3D" id="1.20.1260.10">
    <property type="match status" value="1"/>
</dbReference>
<proteinExistence type="predicted"/>
<dbReference type="Pfam" id="PF12902">
    <property type="entry name" value="Ferritin-like"/>
    <property type="match status" value="1"/>
</dbReference>
<organism evidence="2 3">
    <name type="scientific">Actinomadura harenae</name>
    <dbReference type="NCBI Taxonomy" id="2483351"/>
    <lineage>
        <taxon>Bacteria</taxon>
        <taxon>Bacillati</taxon>
        <taxon>Actinomycetota</taxon>
        <taxon>Actinomycetes</taxon>
        <taxon>Streptosporangiales</taxon>
        <taxon>Thermomonosporaceae</taxon>
        <taxon>Actinomadura</taxon>
    </lineage>
</organism>
<dbReference type="InterPro" id="IPR012347">
    <property type="entry name" value="Ferritin-like"/>
</dbReference>
<dbReference type="EMBL" id="RFFG01000088">
    <property type="protein sequence ID" value="RMI38307.1"/>
    <property type="molecule type" value="Genomic_DNA"/>
</dbReference>
<reference evidence="2 3" key="1">
    <citation type="submission" date="2018-10" db="EMBL/GenBank/DDBJ databases">
        <title>Isolation from soil.</title>
        <authorList>
            <person name="Hu J."/>
        </authorList>
    </citation>
    <scope>NUCLEOTIDE SEQUENCE [LARGE SCALE GENOMIC DNA]</scope>
    <source>
        <strain evidence="2 3">NEAU-Ht49</strain>
    </source>
</reference>
<dbReference type="PANTHER" id="PTHR34400">
    <property type="match status" value="1"/>
</dbReference>
<gene>
    <name evidence="2" type="ORF">EBO15_33300</name>
</gene>
<accession>A0A3M2LLJ6</accession>
<feature type="domain" description="Iminophenyl-pyruvate dimer synthase" evidence="1">
    <location>
        <begin position="83"/>
        <end position="309"/>
    </location>
</feature>
<evidence type="ECO:0000313" key="3">
    <source>
        <dbReference type="Proteomes" id="UP000282674"/>
    </source>
</evidence>
<name>A0A3M2LLJ6_9ACTN</name>
<dbReference type="AlphaFoldDB" id="A0A3M2LLJ6"/>
<dbReference type="PANTHER" id="PTHR34400:SF4">
    <property type="entry name" value="MEMBRANE PROTEIN"/>
    <property type="match status" value="1"/>
</dbReference>
<dbReference type="InterPro" id="IPR026820">
    <property type="entry name" value="VioB/RebD_dom"/>
</dbReference>
<dbReference type="Proteomes" id="UP000282674">
    <property type="component" value="Unassembled WGS sequence"/>
</dbReference>
<evidence type="ECO:0000313" key="2">
    <source>
        <dbReference type="EMBL" id="RMI38307.1"/>
    </source>
</evidence>
<sequence length="459" mass="51010">MGAPARMDGERLDPRVRRTGAAERIVRTERAVRTLHATGEHAVSPQTNTPTAGPVATLSTILEAFPVDADKGITTEKELLNHLLQAAAVEMQTIPMYLYAMFSMSGRGNSRWDPGIGALRLVRSIVVEEMLHLCMVRNIIVALGHGDKVKFYEENFVPAYPEYMLHRHPPLLLHLGKCDTEIVRTVFMEFERPTAPKDEGKPPKGQYSTIGLFYKSIMKGLDHLEKVEKKKLWGKNKRDLQYMGAYWNKDGGGEPFVVEDLKTAQQALKMIVDQGEGVDPKKPSVPIDPLNPKPGLDELPHYTKFQRIAEGIEPIGPVWLVDTDPMSLDYVGDDAATSINDLFNAAYCYVLHMIDVLYATSAKDIAPGAKSKRYGLERTFMAAMQGVLASIAETMVAHTLTPNGVKGDLQIAPTFEYVELPATGKKQHLINLCNEAVHHFPRLGGDNSTLWLLNRMPDI</sequence>
<evidence type="ECO:0000259" key="1">
    <source>
        <dbReference type="Pfam" id="PF12902"/>
    </source>
</evidence>
<protein>
    <recommendedName>
        <fullName evidence="1">Iminophenyl-pyruvate dimer synthase domain-containing protein</fullName>
    </recommendedName>
</protein>